<evidence type="ECO:0000313" key="1">
    <source>
        <dbReference type="EMBL" id="WIY23488.1"/>
    </source>
</evidence>
<dbReference type="EMBL" id="CP127247">
    <property type="protein sequence ID" value="WIY23488.1"/>
    <property type="molecule type" value="Genomic_DNA"/>
</dbReference>
<protein>
    <submittedName>
        <fullName evidence="1">DUF1800 domain-containing protein</fullName>
    </submittedName>
</protein>
<gene>
    <name evidence="1" type="ORF">QPJ95_12540</name>
</gene>
<dbReference type="AlphaFoldDB" id="A0A9Y2KVL1"/>
<reference evidence="1 2" key="1">
    <citation type="submission" date="2023-06" db="EMBL/GenBank/DDBJ databases">
        <title>Parasedimentitalea psychrophila sp. nov., a psychrophilic bacterium isolated from deep-sea sediment.</title>
        <authorList>
            <person name="Li A."/>
        </authorList>
    </citation>
    <scope>NUCLEOTIDE SEQUENCE [LARGE SCALE GENOMIC DNA]</scope>
    <source>
        <strain evidence="1 2">QS115</strain>
    </source>
</reference>
<organism evidence="1 2">
    <name type="scientific">Parasedimentitalea psychrophila</name>
    <dbReference type="NCBI Taxonomy" id="2997337"/>
    <lineage>
        <taxon>Bacteria</taxon>
        <taxon>Pseudomonadati</taxon>
        <taxon>Pseudomonadota</taxon>
        <taxon>Alphaproteobacteria</taxon>
        <taxon>Rhodobacterales</taxon>
        <taxon>Paracoccaceae</taxon>
        <taxon>Parasedimentitalea</taxon>
    </lineage>
</organism>
<name>A0A9Y2KVL1_9RHOB</name>
<evidence type="ECO:0000313" key="2">
    <source>
        <dbReference type="Proteomes" id="UP001238334"/>
    </source>
</evidence>
<keyword evidence="2" id="KW-1185">Reference proteome</keyword>
<dbReference type="RefSeq" id="WP_270917907.1">
    <property type="nucleotide sequence ID" value="NZ_CP127247.1"/>
</dbReference>
<dbReference type="KEGG" id="ppso:QPJ95_12540"/>
<proteinExistence type="predicted"/>
<dbReference type="Proteomes" id="UP001238334">
    <property type="component" value="Chromosome"/>
</dbReference>
<accession>A0A9Y2KVL1</accession>
<dbReference type="Pfam" id="PF08811">
    <property type="entry name" value="DUF1800"/>
    <property type="match status" value="1"/>
</dbReference>
<dbReference type="InterPro" id="IPR014917">
    <property type="entry name" value="DUF1800"/>
</dbReference>
<sequence length="460" mass="50726">MFSPVLAEIRFGCGLSPDLQPKGSVEDILHRLAGPDHMAIAHPTADFDSFWPQSTALKALRQKRGLAEGTDAYDDLNAQYKAMRREARFEHTRWFGQIILRHSQTEDGFRERLALFWGDHFTAQGKSGLAKRMGAPYVDAAIRPYVSGRFADLLISAVTHPLMLHYLDQHKSIGPNSRVAEKSSGQKGLNENLAREVMELHTLGVGGPYTQRDVRQLAELFTGLGFKPKTGFQFKPNMAEPGPETVLGTEYGGDPAQLEAIHMVLADLALHPATAQHVARKLVVHFVSDRPDPVLVGHVAARFRDTDGDLAQVYAALLEHPAAWRPELRNVKPPLDFIASACRALALRPAHLNRMAPKRLAKGLLLPMVLMGQPWERSNGPDGWPEEDAAWITPQGLAARMRWAMLAPRQLAGRLPPPEKFVETSLGGYADGPVRFAARAAETQAEAIGLVLSSPAFQRR</sequence>